<protein>
    <submittedName>
        <fullName evidence="1">Uncharacterized protein</fullName>
    </submittedName>
</protein>
<sequence>MGILHEMTGHFPMIGKSIACSLRPSFHRQLANQPFVVSKRRKHDKYASVALVKHNLSDSVLSTFRDNNNIEFFKASWLNHKPISSVIYQPRERSL</sequence>
<dbReference type="Proteomes" id="UP000069205">
    <property type="component" value="Chromosome"/>
</dbReference>
<keyword evidence="2" id="KW-1185">Reference proteome</keyword>
<dbReference type="KEGG" id="nmv:NITMOv2_1362"/>
<dbReference type="AlphaFoldDB" id="A0A0K2GA16"/>
<accession>A0A0K2GA16</accession>
<gene>
    <name evidence="1" type="ORF">NITMOv2_1362</name>
</gene>
<proteinExistence type="predicted"/>
<evidence type="ECO:0000313" key="2">
    <source>
        <dbReference type="Proteomes" id="UP000069205"/>
    </source>
</evidence>
<organism evidence="1 2">
    <name type="scientific">Nitrospira moscoviensis</name>
    <dbReference type="NCBI Taxonomy" id="42253"/>
    <lineage>
        <taxon>Bacteria</taxon>
        <taxon>Pseudomonadati</taxon>
        <taxon>Nitrospirota</taxon>
        <taxon>Nitrospiria</taxon>
        <taxon>Nitrospirales</taxon>
        <taxon>Nitrospiraceae</taxon>
        <taxon>Nitrospira</taxon>
    </lineage>
</organism>
<dbReference type="EMBL" id="CP011801">
    <property type="protein sequence ID" value="ALA57790.1"/>
    <property type="molecule type" value="Genomic_DNA"/>
</dbReference>
<name>A0A0K2GA16_NITMO</name>
<evidence type="ECO:0000313" key="1">
    <source>
        <dbReference type="EMBL" id="ALA57790.1"/>
    </source>
</evidence>
<dbReference type="STRING" id="42253.NITMOv2_1362"/>
<reference evidence="1 2" key="1">
    <citation type="journal article" date="2015" name="Proc. Natl. Acad. Sci. U.S.A.">
        <title>Expanded metabolic versatility of ubiquitous nitrite-oxidizing bacteria from the genus Nitrospira.</title>
        <authorList>
            <person name="Koch H."/>
            <person name="Lucker S."/>
            <person name="Albertsen M."/>
            <person name="Kitzinger K."/>
            <person name="Herbold C."/>
            <person name="Spieck E."/>
            <person name="Nielsen P.H."/>
            <person name="Wagner M."/>
            <person name="Daims H."/>
        </authorList>
    </citation>
    <scope>NUCLEOTIDE SEQUENCE [LARGE SCALE GENOMIC DNA]</scope>
    <source>
        <strain evidence="1 2">NSP M-1</strain>
    </source>
</reference>